<comment type="similarity">
    <text evidence="2">Belongs to the bacterial solute-binding protein SsuA/TauA family.</text>
</comment>
<dbReference type="Pfam" id="PF09084">
    <property type="entry name" value="NMT1"/>
    <property type="match status" value="1"/>
</dbReference>
<evidence type="ECO:0000256" key="3">
    <source>
        <dbReference type="ARBA" id="ARBA00022729"/>
    </source>
</evidence>
<dbReference type="PANTHER" id="PTHR30024:SF47">
    <property type="entry name" value="TAURINE-BINDING PERIPLASMIC PROTEIN"/>
    <property type="match status" value="1"/>
</dbReference>
<feature type="signal peptide" evidence="5">
    <location>
        <begin position="1"/>
        <end position="22"/>
    </location>
</feature>
<dbReference type="RefSeq" id="WP_092362129.1">
    <property type="nucleotide sequence ID" value="NZ_DAINWJ010000174.1"/>
</dbReference>
<feature type="domain" description="Solute-binding protein family 3/N-terminal" evidence="6">
    <location>
        <begin position="103"/>
        <end position="316"/>
    </location>
</feature>
<sequence length="384" mass="39853">MKKIVAMGLAVCMGVMSLSGCAGGSKNAAAGGEQTVAEQAGAGQAGSDQSGTGQAGADQSGAGQDGSGQSGSGQDGTGQTGADQAGADQTGAQKAASGLDKLVFTYVTSPLNVPTIIERNQNIFADDFGKMGISVEYAEINSGADQTQALASGDVQVLYAVGATSVILSAANGADIKVLNMYSRSPKAFSMYAKDDSLTSPESLKGKTIAGPAGTNLHELLAAYLATGGMTIQDVNYVNMSIPDAKAGLDGGSVDVALIAGATAYQAQQQGYHMVADGEGLIKAIIAVAVREDFYNENRDVIDRLMADQEKIAAFMRDNQEETLKIVAQELDLDEQAVKDMYACYDFSLDVSNEDRAGFQKTADFMLESGMIEEPLDVNTLFFQ</sequence>
<dbReference type="Proteomes" id="UP000198508">
    <property type="component" value="Unassembled WGS sequence"/>
</dbReference>
<reference evidence="8" key="1">
    <citation type="submission" date="2016-10" db="EMBL/GenBank/DDBJ databases">
        <authorList>
            <person name="Varghese N."/>
            <person name="Submissions S."/>
        </authorList>
    </citation>
    <scope>NUCLEOTIDE SEQUENCE [LARGE SCALE GENOMIC DNA]</scope>
    <source>
        <strain evidence="8">NLAE-zl-G277</strain>
    </source>
</reference>
<evidence type="ECO:0000313" key="8">
    <source>
        <dbReference type="Proteomes" id="UP000198508"/>
    </source>
</evidence>
<evidence type="ECO:0000256" key="5">
    <source>
        <dbReference type="SAM" id="SignalP"/>
    </source>
</evidence>
<dbReference type="InterPro" id="IPR001638">
    <property type="entry name" value="Solute-binding_3/MltF_N"/>
</dbReference>
<accession>A0A1I0EFE5</accession>
<dbReference type="EMBL" id="FOIM01000006">
    <property type="protein sequence ID" value="SET43733.1"/>
    <property type="molecule type" value="Genomic_DNA"/>
</dbReference>
<dbReference type="SUPFAM" id="SSF53850">
    <property type="entry name" value="Periplasmic binding protein-like II"/>
    <property type="match status" value="1"/>
</dbReference>
<feature type="compositionally biased region" description="Low complexity" evidence="4">
    <location>
        <begin position="28"/>
        <end position="62"/>
    </location>
</feature>
<dbReference type="AlphaFoldDB" id="A0A1I0EFE5"/>
<proteinExistence type="inferred from homology"/>
<comment type="subcellular location">
    <subcellularLocation>
        <location evidence="1">Periplasm</location>
    </subcellularLocation>
</comment>
<dbReference type="GO" id="GO:0042597">
    <property type="term" value="C:periplasmic space"/>
    <property type="evidence" value="ECO:0007669"/>
    <property type="project" value="UniProtKB-SubCell"/>
</dbReference>
<evidence type="ECO:0000256" key="4">
    <source>
        <dbReference type="SAM" id="MobiDB-lite"/>
    </source>
</evidence>
<evidence type="ECO:0000313" key="7">
    <source>
        <dbReference type="EMBL" id="SET43733.1"/>
    </source>
</evidence>
<dbReference type="PROSITE" id="PS51257">
    <property type="entry name" value="PROKAR_LIPOPROTEIN"/>
    <property type="match status" value="1"/>
</dbReference>
<protein>
    <submittedName>
        <fullName evidence="7">Sulfonate transport system substrate-binding protein</fullName>
    </submittedName>
</protein>
<dbReference type="Gene3D" id="3.40.190.10">
    <property type="entry name" value="Periplasmic binding protein-like II"/>
    <property type="match status" value="2"/>
</dbReference>
<organism evidence="7 8">
    <name type="scientific">Enterocloster lavalensis</name>
    <dbReference type="NCBI Taxonomy" id="460384"/>
    <lineage>
        <taxon>Bacteria</taxon>
        <taxon>Bacillati</taxon>
        <taxon>Bacillota</taxon>
        <taxon>Clostridia</taxon>
        <taxon>Lachnospirales</taxon>
        <taxon>Lachnospiraceae</taxon>
        <taxon>Enterocloster</taxon>
    </lineage>
</organism>
<dbReference type="STRING" id="460384.SAMN05216313_10692"/>
<name>A0A1I0EFE5_9FIRM</name>
<dbReference type="InterPro" id="IPR015168">
    <property type="entry name" value="SsuA/THI5"/>
</dbReference>
<dbReference type="PANTHER" id="PTHR30024">
    <property type="entry name" value="ALIPHATIC SULFONATES-BINDING PROTEIN-RELATED"/>
    <property type="match status" value="1"/>
</dbReference>
<keyword evidence="3 5" id="KW-0732">Signal</keyword>
<keyword evidence="8" id="KW-1185">Reference proteome</keyword>
<feature type="region of interest" description="Disordered" evidence="4">
    <location>
        <begin position="24"/>
        <end position="91"/>
    </location>
</feature>
<feature type="compositionally biased region" description="Low complexity" evidence="4">
    <location>
        <begin position="80"/>
        <end position="91"/>
    </location>
</feature>
<feature type="compositionally biased region" description="Gly residues" evidence="4">
    <location>
        <begin position="63"/>
        <end position="79"/>
    </location>
</feature>
<evidence type="ECO:0000259" key="6">
    <source>
        <dbReference type="SMART" id="SM00062"/>
    </source>
</evidence>
<feature type="chain" id="PRO_5039396596" evidence="5">
    <location>
        <begin position="23"/>
        <end position="384"/>
    </location>
</feature>
<dbReference type="SMART" id="SM00062">
    <property type="entry name" value="PBPb"/>
    <property type="match status" value="1"/>
</dbReference>
<dbReference type="CDD" id="cd01008">
    <property type="entry name" value="PBP2_NrtA_SsuA_CpmA_like"/>
    <property type="match status" value="1"/>
</dbReference>
<evidence type="ECO:0000256" key="1">
    <source>
        <dbReference type="ARBA" id="ARBA00004418"/>
    </source>
</evidence>
<evidence type="ECO:0000256" key="2">
    <source>
        <dbReference type="ARBA" id="ARBA00010742"/>
    </source>
</evidence>
<gene>
    <name evidence="7" type="ORF">SAMN05216313_10692</name>
</gene>